<accession>A0A1D7QRK8</accession>
<dbReference type="PANTHER" id="PTHR40112">
    <property type="entry name" value="H2HPP ISOMERASE"/>
    <property type="match status" value="1"/>
</dbReference>
<reference evidence="2 3" key="1">
    <citation type="submission" date="2015-08" db="EMBL/GenBank/DDBJ databases">
        <title>The complete genome sequence of Bacillus beveridgei MLTeJB.</title>
        <authorList>
            <person name="Hanson T.E."/>
            <person name="Mesa C."/>
            <person name="Basesman S.M."/>
            <person name="Oremland R.S."/>
        </authorList>
    </citation>
    <scope>NUCLEOTIDE SEQUENCE [LARGE SCALE GENOMIC DNA]</scope>
    <source>
        <strain evidence="2 3">MLTeJB</strain>
    </source>
</reference>
<name>A0A1D7QRK8_9BACI</name>
<dbReference type="PIRSF" id="PIRSF029883">
    <property type="entry name" value="KdgF"/>
    <property type="match status" value="1"/>
</dbReference>
<evidence type="ECO:0000259" key="1">
    <source>
        <dbReference type="Pfam" id="PF07883"/>
    </source>
</evidence>
<dbReference type="InterPro" id="IPR025499">
    <property type="entry name" value="KdgF"/>
</dbReference>
<dbReference type="Proteomes" id="UP000094463">
    <property type="component" value="Chromosome"/>
</dbReference>
<dbReference type="STRING" id="632773.BBEV_0247"/>
<dbReference type="Pfam" id="PF07883">
    <property type="entry name" value="Cupin_2"/>
    <property type="match status" value="1"/>
</dbReference>
<dbReference type="PANTHER" id="PTHR40112:SF1">
    <property type="entry name" value="H2HPP ISOMERASE"/>
    <property type="match status" value="1"/>
</dbReference>
<dbReference type="OrthoDB" id="9811153at2"/>
<dbReference type="KEGG" id="bbev:BBEV_0247"/>
<proteinExistence type="predicted"/>
<protein>
    <submittedName>
        <fullName evidence="2">Putative pectin degradation protein</fullName>
    </submittedName>
</protein>
<dbReference type="RefSeq" id="WP_069363797.1">
    <property type="nucleotide sequence ID" value="NZ_CP012502.1"/>
</dbReference>
<keyword evidence="3" id="KW-1185">Reference proteome</keyword>
<dbReference type="InterPro" id="IPR013096">
    <property type="entry name" value="Cupin_2"/>
</dbReference>
<evidence type="ECO:0000313" key="3">
    <source>
        <dbReference type="Proteomes" id="UP000094463"/>
    </source>
</evidence>
<dbReference type="AlphaFoldDB" id="A0A1D7QRK8"/>
<gene>
    <name evidence="2" type="ORF">BBEV_0247</name>
</gene>
<organism evidence="2 3">
    <name type="scientific">Salisediminibacterium beveridgei</name>
    <dbReference type="NCBI Taxonomy" id="632773"/>
    <lineage>
        <taxon>Bacteria</taxon>
        <taxon>Bacillati</taxon>
        <taxon>Bacillota</taxon>
        <taxon>Bacilli</taxon>
        <taxon>Bacillales</taxon>
        <taxon>Bacillaceae</taxon>
        <taxon>Salisediminibacterium</taxon>
    </lineage>
</organism>
<dbReference type="SUPFAM" id="SSF51182">
    <property type="entry name" value="RmlC-like cupins"/>
    <property type="match status" value="1"/>
</dbReference>
<sequence>MVKKKVLMAEGNLMMVKVDIKAGFVGDIDYHPEEQLCYVERGIIEFELSGKKRMLRQGDVQYVPANAKHQVKVIDDCTLLDVFTPLRKDLL</sequence>
<evidence type="ECO:0000313" key="2">
    <source>
        <dbReference type="EMBL" id="AOM81641.1"/>
    </source>
</evidence>
<feature type="domain" description="Cupin type-2" evidence="1">
    <location>
        <begin position="18"/>
        <end position="83"/>
    </location>
</feature>
<dbReference type="InterPro" id="IPR011051">
    <property type="entry name" value="RmlC_Cupin_sf"/>
</dbReference>
<dbReference type="Gene3D" id="2.60.120.10">
    <property type="entry name" value="Jelly Rolls"/>
    <property type="match status" value="1"/>
</dbReference>
<dbReference type="EMBL" id="CP012502">
    <property type="protein sequence ID" value="AOM81641.1"/>
    <property type="molecule type" value="Genomic_DNA"/>
</dbReference>
<dbReference type="InterPro" id="IPR014710">
    <property type="entry name" value="RmlC-like_jellyroll"/>
</dbReference>
<dbReference type="CDD" id="cd02238">
    <property type="entry name" value="cupin_KdgF"/>
    <property type="match status" value="1"/>
</dbReference>
<dbReference type="InterPro" id="IPR052535">
    <property type="entry name" value="Bacilysin_H2HPP_isomerase"/>
</dbReference>